<evidence type="ECO:0000313" key="2">
    <source>
        <dbReference type="Proteomes" id="UP000823399"/>
    </source>
</evidence>
<dbReference type="OrthoDB" id="2620490at2759"/>
<dbReference type="EMBL" id="JABBWM010000028">
    <property type="protein sequence ID" value="KAG2108241.1"/>
    <property type="molecule type" value="Genomic_DNA"/>
</dbReference>
<dbReference type="Proteomes" id="UP000823399">
    <property type="component" value="Unassembled WGS sequence"/>
</dbReference>
<dbReference type="GeneID" id="64695985"/>
<comment type="caution">
    <text evidence="1">The sequence shown here is derived from an EMBL/GenBank/DDBJ whole genome shotgun (WGS) entry which is preliminary data.</text>
</comment>
<gene>
    <name evidence="1" type="ORF">F5147DRAFT_652961</name>
</gene>
<accession>A0A9P7F681</accession>
<protein>
    <submittedName>
        <fullName evidence="1">Uncharacterized protein</fullName>
    </submittedName>
</protein>
<evidence type="ECO:0000313" key="1">
    <source>
        <dbReference type="EMBL" id="KAG2108241.1"/>
    </source>
</evidence>
<sequence>MDIENADRPTAPHNQMTNEVKEPKLICSRKLWICKSEGDRGCIDASPDKLTGHPKVMEKMFLCPQCHHDVGKPIMYKVQGYSVRQDFLHRNYFPLLAIFLSWSGFGSQYGSNIVKTTLIEHFALDSTRLHIASRSLKAGNSRPITMNPHFEWLARLKHEGNILIFINTHSDSDTGNLIVSWNAMNPVAVPIDELLCNYIGGNNLKTASQVIAAINKVDGAGPIIVPALNRFIKNVYVYDMEMWDAMEESFGEDRYALNQLPVFISYATLKPNQNSQWQHMVDTRVLAYNNLKDGRPWGLNIYQCWNVQCQAPAYNMIFHAHGKQYYGRQWVETKIKYTCLQCRMMQKGIPCPSWVHAVWSQNFGHVWYQWPLSLAQRHEIRIIE</sequence>
<dbReference type="RefSeq" id="XP_041292760.1">
    <property type="nucleotide sequence ID" value="XM_041433726.1"/>
</dbReference>
<organism evidence="1 2">
    <name type="scientific">Suillus discolor</name>
    <dbReference type="NCBI Taxonomy" id="1912936"/>
    <lineage>
        <taxon>Eukaryota</taxon>
        <taxon>Fungi</taxon>
        <taxon>Dikarya</taxon>
        <taxon>Basidiomycota</taxon>
        <taxon>Agaricomycotina</taxon>
        <taxon>Agaricomycetes</taxon>
        <taxon>Agaricomycetidae</taxon>
        <taxon>Boletales</taxon>
        <taxon>Suillineae</taxon>
        <taxon>Suillaceae</taxon>
        <taxon>Suillus</taxon>
    </lineage>
</organism>
<reference evidence="1" key="1">
    <citation type="journal article" date="2020" name="New Phytol.">
        <title>Comparative genomics reveals dynamic genome evolution in host specialist ectomycorrhizal fungi.</title>
        <authorList>
            <person name="Lofgren L.A."/>
            <person name="Nguyen N.H."/>
            <person name="Vilgalys R."/>
            <person name="Ruytinx J."/>
            <person name="Liao H.L."/>
            <person name="Branco S."/>
            <person name="Kuo A."/>
            <person name="LaButti K."/>
            <person name="Lipzen A."/>
            <person name="Andreopoulos W."/>
            <person name="Pangilinan J."/>
            <person name="Riley R."/>
            <person name="Hundley H."/>
            <person name="Na H."/>
            <person name="Barry K."/>
            <person name="Grigoriev I.V."/>
            <person name="Stajich J.E."/>
            <person name="Kennedy P.G."/>
        </authorList>
    </citation>
    <scope>NUCLEOTIDE SEQUENCE</scope>
    <source>
        <strain evidence="1">FC423</strain>
    </source>
</reference>
<dbReference type="AlphaFoldDB" id="A0A9P7F681"/>
<name>A0A9P7F681_9AGAM</name>
<keyword evidence="2" id="KW-1185">Reference proteome</keyword>
<proteinExistence type="predicted"/>